<organism evidence="1 2">
    <name type="scientific">Pseudobacter ginsenosidimutans</name>
    <dbReference type="NCBI Taxonomy" id="661488"/>
    <lineage>
        <taxon>Bacteria</taxon>
        <taxon>Pseudomonadati</taxon>
        <taxon>Bacteroidota</taxon>
        <taxon>Chitinophagia</taxon>
        <taxon>Chitinophagales</taxon>
        <taxon>Chitinophagaceae</taxon>
        <taxon>Pseudobacter</taxon>
    </lineage>
</organism>
<protein>
    <submittedName>
        <fullName evidence="1">Membrane dipeptidase</fullName>
    </submittedName>
</protein>
<sequence>MRKIVSLAVALIFSFYGYTQTWKELHFGSIVVDTHNDILTTAIEKGYSFDQNLKGKTHSDLARFSKGGIDVQIFSIWSDGSYTHGKGFRRANQQIDTLYAVQKRNPGKMSIVSNSRELMQAVKEQKLAAMIGVEGGHMIEDRLDYLDSLYNRGARYLTLTWNNSTSWASSAADEYKGKQPKGLNDFGKQVVKHMNQLGMLVDLSHVGEQTFWDAIKTSTQPVIVSHSCAHAICPVSRNLTDEQIKAVGKNGGVIHLNFFSGFLDSSFFKKNRDFRRKHRAEADSLFASGKDTNTVTELLAEKYAKDAQQLRAPFSLLFDHLDHIVKLIGTEHVGLGSDFDGITSTPQRLNDVTDFPLITQELLRRGYTRQQIKGILGGNFLRLFETVEKSANP</sequence>
<dbReference type="Proteomes" id="UP000293874">
    <property type="component" value="Unassembled WGS sequence"/>
</dbReference>
<dbReference type="InterPro" id="IPR032466">
    <property type="entry name" value="Metal_Hydrolase"/>
</dbReference>
<dbReference type="PROSITE" id="PS51365">
    <property type="entry name" value="RENAL_DIPEPTIDASE_2"/>
    <property type="match status" value="1"/>
</dbReference>
<dbReference type="InterPro" id="IPR008257">
    <property type="entry name" value="Pept_M19"/>
</dbReference>
<evidence type="ECO:0000313" key="1">
    <source>
        <dbReference type="EMBL" id="RZS71927.1"/>
    </source>
</evidence>
<accession>A0A4Q7MTI4</accession>
<dbReference type="Pfam" id="PF01244">
    <property type="entry name" value="Peptidase_M19"/>
    <property type="match status" value="1"/>
</dbReference>
<dbReference type="AlphaFoldDB" id="A0A4Q7MTI4"/>
<reference evidence="1 2" key="1">
    <citation type="submission" date="2019-02" db="EMBL/GenBank/DDBJ databases">
        <title>Genomic Encyclopedia of Type Strains, Phase IV (KMG-IV): sequencing the most valuable type-strain genomes for metagenomic binning, comparative biology and taxonomic classification.</title>
        <authorList>
            <person name="Goeker M."/>
        </authorList>
    </citation>
    <scope>NUCLEOTIDE SEQUENCE [LARGE SCALE GENOMIC DNA]</scope>
    <source>
        <strain evidence="1 2">DSM 18116</strain>
    </source>
</reference>
<dbReference type="CDD" id="cd01301">
    <property type="entry name" value="rDP_like"/>
    <property type="match status" value="1"/>
</dbReference>
<dbReference type="EMBL" id="SGXA01000002">
    <property type="protein sequence ID" value="RZS71927.1"/>
    <property type="molecule type" value="Genomic_DNA"/>
</dbReference>
<dbReference type="GO" id="GO:0006508">
    <property type="term" value="P:proteolysis"/>
    <property type="evidence" value="ECO:0007669"/>
    <property type="project" value="InterPro"/>
</dbReference>
<evidence type="ECO:0000313" key="2">
    <source>
        <dbReference type="Proteomes" id="UP000293874"/>
    </source>
</evidence>
<dbReference type="RefSeq" id="WP_130542393.1">
    <property type="nucleotide sequence ID" value="NZ_CP042431.1"/>
</dbReference>
<dbReference type="OrthoDB" id="9804920at2"/>
<dbReference type="SUPFAM" id="SSF51556">
    <property type="entry name" value="Metallo-dependent hydrolases"/>
    <property type="match status" value="1"/>
</dbReference>
<gene>
    <name evidence="1" type="ORF">EV199_3840</name>
</gene>
<dbReference type="PANTHER" id="PTHR10443">
    <property type="entry name" value="MICROSOMAL DIPEPTIDASE"/>
    <property type="match status" value="1"/>
</dbReference>
<comment type="caution">
    <text evidence="1">The sequence shown here is derived from an EMBL/GenBank/DDBJ whole genome shotgun (WGS) entry which is preliminary data.</text>
</comment>
<keyword evidence="2" id="KW-1185">Reference proteome</keyword>
<proteinExistence type="predicted"/>
<dbReference type="Gene3D" id="3.20.20.140">
    <property type="entry name" value="Metal-dependent hydrolases"/>
    <property type="match status" value="1"/>
</dbReference>
<name>A0A4Q7MTI4_9BACT</name>
<dbReference type="PANTHER" id="PTHR10443:SF12">
    <property type="entry name" value="DIPEPTIDASE"/>
    <property type="match status" value="1"/>
</dbReference>
<dbReference type="GO" id="GO:0070573">
    <property type="term" value="F:metallodipeptidase activity"/>
    <property type="evidence" value="ECO:0007669"/>
    <property type="project" value="InterPro"/>
</dbReference>